<protein>
    <submittedName>
        <fullName evidence="2">Uncharacterized protein LOC111083433</fullName>
    </submittedName>
</protein>
<gene>
    <name evidence="2" type="primary">LOC111083433</name>
</gene>
<sequence>MAKVSYRESVTVKCPILANILKDWALSGRKECIRNCGSFLLSRVAGSTDGTVEVSYYRELLGLQMELWKFLVIESCWVYRWNCGRFLLSRVAGSTDGTVVVSYYRELMGLQTELWDNNFSEEPDIDYFKCLHIHDLEAPLLDTTQAQMFSTREELVCPPDHVVTALYDDEWYFASMDYFKCVHLMQPWIVDNTTCEQITSTPSLEDGPSDDFNQWNFECPSLDQGYSVVVGVFTMDIDIRLTCCSLIQAL</sequence>
<evidence type="ECO:0000313" key="1">
    <source>
        <dbReference type="Proteomes" id="UP000694941"/>
    </source>
</evidence>
<proteinExistence type="predicted"/>
<reference evidence="2" key="1">
    <citation type="submission" date="2025-08" db="UniProtKB">
        <authorList>
            <consortium name="RefSeq"/>
        </authorList>
    </citation>
    <scope>IDENTIFICATION</scope>
    <source>
        <tissue evidence="2">Muscle</tissue>
    </source>
</reference>
<dbReference type="RefSeq" id="XP_022235650.1">
    <property type="nucleotide sequence ID" value="XM_022379942.1"/>
</dbReference>
<organism evidence="1 2">
    <name type="scientific">Limulus polyphemus</name>
    <name type="common">Atlantic horseshoe crab</name>
    <dbReference type="NCBI Taxonomy" id="6850"/>
    <lineage>
        <taxon>Eukaryota</taxon>
        <taxon>Metazoa</taxon>
        <taxon>Ecdysozoa</taxon>
        <taxon>Arthropoda</taxon>
        <taxon>Chelicerata</taxon>
        <taxon>Merostomata</taxon>
        <taxon>Xiphosura</taxon>
        <taxon>Limulidae</taxon>
        <taxon>Limulus</taxon>
    </lineage>
</organism>
<keyword evidence="1" id="KW-1185">Reference proteome</keyword>
<dbReference type="GeneID" id="111083433"/>
<name>A0ABM1RW95_LIMPO</name>
<evidence type="ECO:0000313" key="2">
    <source>
        <dbReference type="RefSeq" id="XP_022235650.1"/>
    </source>
</evidence>
<accession>A0ABM1RW95</accession>
<dbReference type="Proteomes" id="UP000694941">
    <property type="component" value="Unplaced"/>
</dbReference>